<organism evidence="2 3">
    <name type="scientific">Reyranella aquatilis</name>
    <dbReference type="NCBI Taxonomy" id="2035356"/>
    <lineage>
        <taxon>Bacteria</taxon>
        <taxon>Pseudomonadati</taxon>
        <taxon>Pseudomonadota</taxon>
        <taxon>Alphaproteobacteria</taxon>
        <taxon>Hyphomicrobiales</taxon>
        <taxon>Reyranellaceae</taxon>
        <taxon>Reyranella</taxon>
    </lineage>
</organism>
<dbReference type="Proteomes" id="UP001198862">
    <property type="component" value="Unassembled WGS sequence"/>
</dbReference>
<evidence type="ECO:0000313" key="3">
    <source>
        <dbReference type="Proteomes" id="UP001198862"/>
    </source>
</evidence>
<proteinExistence type="predicted"/>
<keyword evidence="3" id="KW-1185">Reference proteome</keyword>
<protein>
    <submittedName>
        <fullName evidence="2">Alpha/beta hydrolase</fullName>
    </submittedName>
</protein>
<gene>
    <name evidence="2" type="ORF">LJ725_12370</name>
</gene>
<evidence type="ECO:0000259" key="1">
    <source>
        <dbReference type="Pfam" id="PF00561"/>
    </source>
</evidence>
<sequence>MSAAPGLPALEPIVGRYLSLDFEGRRYRVYFEEAGEGIPLICLHTAGSDGRQYRGVLTDPEVTRRFRVIAFDMPRHGKSSPPQGFEAEEYRLTRDFYTAFVLAFADALSLDRPVVMGCSIGGRLVLNLAAQHADRFRALIGLQSSAHVAPYYDTEWLHHADVHGGEVCAGIVSGLVGPDAPAADRWETLWHYMQGGPGVFKGDLHFYKVDGDLRQRIAAIDTGRCPLFLLTGEYDYSCSPAETEEVAAMVPGALCIIMPGLGHFPMSENPDCFLAHLRPVLDRIAKA</sequence>
<dbReference type="InterPro" id="IPR029058">
    <property type="entry name" value="AB_hydrolase_fold"/>
</dbReference>
<dbReference type="PRINTS" id="PR00111">
    <property type="entry name" value="ABHYDROLASE"/>
</dbReference>
<dbReference type="PANTHER" id="PTHR43798">
    <property type="entry name" value="MONOACYLGLYCEROL LIPASE"/>
    <property type="match status" value="1"/>
</dbReference>
<dbReference type="SUPFAM" id="SSF53474">
    <property type="entry name" value="alpha/beta-Hydrolases"/>
    <property type="match status" value="1"/>
</dbReference>
<dbReference type="InterPro" id="IPR050266">
    <property type="entry name" value="AB_hydrolase_sf"/>
</dbReference>
<dbReference type="Pfam" id="PF00561">
    <property type="entry name" value="Abhydrolase_1"/>
    <property type="match status" value="1"/>
</dbReference>
<dbReference type="GO" id="GO:0016787">
    <property type="term" value="F:hydrolase activity"/>
    <property type="evidence" value="ECO:0007669"/>
    <property type="project" value="UniProtKB-KW"/>
</dbReference>
<reference evidence="2 3" key="1">
    <citation type="submission" date="2021-11" db="EMBL/GenBank/DDBJ databases">
        <authorList>
            <person name="Lee D.-H."/>
            <person name="Kim S.-B."/>
        </authorList>
    </citation>
    <scope>NUCLEOTIDE SEQUENCE [LARGE SCALE GENOMIC DNA]</scope>
    <source>
        <strain evidence="2 3">KCTC 52223</strain>
    </source>
</reference>
<dbReference type="RefSeq" id="WP_230550955.1">
    <property type="nucleotide sequence ID" value="NZ_JAJISD010000004.1"/>
</dbReference>
<evidence type="ECO:0000313" key="2">
    <source>
        <dbReference type="EMBL" id="MCC8429766.1"/>
    </source>
</evidence>
<keyword evidence="2" id="KW-0378">Hydrolase</keyword>
<dbReference type="EMBL" id="JAJISD010000004">
    <property type="protein sequence ID" value="MCC8429766.1"/>
    <property type="molecule type" value="Genomic_DNA"/>
</dbReference>
<name>A0ABS8KW09_9HYPH</name>
<comment type="caution">
    <text evidence="2">The sequence shown here is derived from an EMBL/GenBank/DDBJ whole genome shotgun (WGS) entry which is preliminary data.</text>
</comment>
<feature type="domain" description="AB hydrolase-1" evidence="1">
    <location>
        <begin position="39"/>
        <end position="146"/>
    </location>
</feature>
<dbReference type="InterPro" id="IPR000073">
    <property type="entry name" value="AB_hydrolase_1"/>
</dbReference>
<dbReference type="Gene3D" id="3.40.50.1820">
    <property type="entry name" value="alpha/beta hydrolase"/>
    <property type="match status" value="1"/>
</dbReference>
<accession>A0ABS8KW09</accession>